<name>A0A090M441_OSTTA</name>
<dbReference type="InParanoid" id="A0A090M441"/>
<comment type="caution">
    <text evidence="3">The sequence shown here is derived from an EMBL/GenBank/DDBJ whole genome shotgun (WGS) entry which is preliminary data.</text>
</comment>
<accession>A0A090M441</accession>
<dbReference type="GO" id="GO:0005886">
    <property type="term" value="C:plasma membrane"/>
    <property type="evidence" value="ECO:0007669"/>
    <property type="project" value="TreeGrafter"/>
</dbReference>
<feature type="transmembrane region" description="Helical" evidence="2">
    <location>
        <begin position="350"/>
        <end position="368"/>
    </location>
</feature>
<dbReference type="PANTHER" id="PTHR18640:SF5">
    <property type="entry name" value="SODIUM_BILE ACID COTRANSPORTER 7"/>
    <property type="match status" value="1"/>
</dbReference>
<organism evidence="3 4">
    <name type="scientific">Ostreococcus tauri</name>
    <name type="common">Marine green alga</name>
    <dbReference type="NCBI Taxonomy" id="70448"/>
    <lineage>
        <taxon>Eukaryota</taxon>
        <taxon>Viridiplantae</taxon>
        <taxon>Chlorophyta</taxon>
        <taxon>Mamiellophyceae</taxon>
        <taxon>Mamiellales</taxon>
        <taxon>Bathycoccaceae</taxon>
        <taxon>Ostreococcus</taxon>
    </lineage>
</organism>
<keyword evidence="2" id="KW-1133">Transmembrane helix</keyword>
<dbReference type="Proteomes" id="UP000009170">
    <property type="component" value="Unassembled WGS sequence"/>
</dbReference>
<protein>
    <submittedName>
        <fullName evidence="3">Sodium bile acid cotransporter</fullName>
    </submittedName>
</protein>
<dbReference type="PANTHER" id="PTHR18640">
    <property type="entry name" value="SOLUTE CARRIER FAMILY 10 MEMBER 7"/>
    <property type="match status" value="1"/>
</dbReference>
<feature type="region of interest" description="Disordered" evidence="1">
    <location>
        <begin position="1"/>
        <end position="88"/>
    </location>
</feature>
<reference evidence="4" key="1">
    <citation type="journal article" date="2006" name="Proc. Natl. Acad. Sci. U.S.A.">
        <title>Genome analysis of the smallest free-living eukaryote Ostreococcus tauri unveils many unique features.</title>
        <authorList>
            <person name="Derelle E."/>
            <person name="Ferraz C."/>
            <person name="Rombauts S."/>
            <person name="Rouze P."/>
            <person name="Worden A.Z."/>
            <person name="Robbens S."/>
            <person name="Partensky F."/>
            <person name="Degroeve S."/>
            <person name="Echeynie S."/>
            <person name="Cooke R."/>
            <person name="Saeys Y."/>
            <person name="Wuyts J."/>
            <person name="Jabbari K."/>
            <person name="Bowler C."/>
            <person name="Panaud O."/>
            <person name="Piegu B."/>
            <person name="Ball S.G."/>
            <person name="Ral J.-P."/>
            <person name="Bouget F.-Y."/>
            <person name="Piganeau G."/>
            <person name="De Baets B."/>
            <person name="Picard A."/>
            <person name="Delseny M."/>
            <person name="Demaille J."/>
            <person name="Van de Peer Y."/>
            <person name="Moreau H."/>
        </authorList>
    </citation>
    <scope>NUCLEOTIDE SEQUENCE [LARGE SCALE GENOMIC DNA]</scope>
    <source>
        <strain evidence="4">OTTH 0595 / CCAP 157/2 / RCC745</strain>
    </source>
</reference>
<dbReference type="Pfam" id="PF13593">
    <property type="entry name" value="SBF_like"/>
    <property type="match status" value="1"/>
</dbReference>
<feature type="transmembrane region" description="Helical" evidence="2">
    <location>
        <begin position="150"/>
        <end position="171"/>
    </location>
</feature>
<dbReference type="AlphaFoldDB" id="A0A090M441"/>
<feature type="transmembrane region" description="Helical" evidence="2">
    <location>
        <begin position="121"/>
        <end position="138"/>
    </location>
</feature>
<evidence type="ECO:0000256" key="1">
    <source>
        <dbReference type="SAM" id="MobiDB-lite"/>
    </source>
</evidence>
<dbReference type="InterPro" id="IPR038770">
    <property type="entry name" value="Na+/solute_symporter_sf"/>
</dbReference>
<feature type="transmembrane region" description="Helical" evidence="2">
    <location>
        <begin position="315"/>
        <end position="338"/>
    </location>
</feature>
<sequence>MARGSVARWTTPTPSMRRRVDARAAGGRARGRSRRTIAMMSTSDGEDDGIGAVTTRGGSMSANAGRDGDEDDDDDDQGRAKGTGGWMAGTGRGVARAGGVVASAAAAAALASGGLGTWDPQTWAIAGLFLIAGVGLPIETVREAASNWRLNAFTQAFVFGFPPVVVASAASTLVQSGWLDETVVSGVFIMACLPTTVGSGVAFTRSADGNVSAALLNSVAANLAGIFLTPALVHAYLGADSAVDPVASSSKLVAQAVLPTLVGMSMRLLPGVAAAADGALKEPSKLLSDAILLAIVVKTFVTAEQSEAGALDWTTGAHLLGFLALFMLAHKSAIWLAASSVEGFSRRDRVAALYMGSHKTLAFGVPLITTTFENDPNLTSYLLPLVAYHPALIAVSAALVAPLRAYVAEGETP</sequence>
<dbReference type="GeneID" id="9831956"/>
<feature type="transmembrane region" description="Helical" evidence="2">
    <location>
        <begin position="215"/>
        <end position="237"/>
    </location>
</feature>
<dbReference type="InterPro" id="IPR016833">
    <property type="entry name" value="Put_Na-Bile_cotransptr"/>
</dbReference>
<dbReference type="EMBL" id="CAID01000009">
    <property type="protein sequence ID" value="CEF98966.1"/>
    <property type="molecule type" value="Genomic_DNA"/>
</dbReference>
<keyword evidence="2" id="KW-0812">Transmembrane</keyword>
<feature type="transmembrane region" description="Helical" evidence="2">
    <location>
        <begin position="183"/>
        <end position="203"/>
    </location>
</feature>
<reference evidence="3 4" key="2">
    <citation type="journal article" date="2014" name="BMC Genomics">
        <title>An improved genome of the model marine alga Ostreococcus tauri unfolds by assessing Illumina de novo assemblies.</title>
        <authorList>
            <person name="Blanc-Mathieu R."/>
            <person name="Verhelst B."/>
            <person name="Derelle E."/>
            <person name="Rombauts S."/>
            <person name="Bouget F.Y."/>
            <person name="Carre I."/>
            <person name="Chateau A."/>
            <person name="Eyre-Walker A."/>
            <person name="Grimsley N."/>
            <person name="Moreau H."/>
            <person name="Piegu B."/>
            <person name="Rivals E."/>
            <person name="Schackwitz W."/>
            <person name="Van de Peer Y."/>
            <person name="Piganeau G."/>
        </authorList>
    </citation>
    <scope>NUCLEOTIDE SEQUENCE [LARGE SCALE GENOMIC DNA]</scope>
    <source>
        <strain evidence="4">OTTH 0595 / CCAP 157/2 / RCC745</strain>
    </source>
</reference>
<gene>
    <name evidence="3" type="ORF">OT_ostta09g00940</name>
</gene>
<keyword evidence="2" id="KW-0472">Membrane</keyword>
<feature type="transmembrane region" description="Helical" evidence="2">
    <location>
        <begin position="388"/>
        <end position="407"/>
    </location>
</feature>
<dbReference type="OrthoDB" id="188035at2759"/>
<evidence type="ECO:0000313" key="3">
    <source>
        <dbReference type="EMBL" id="CEF98966.1"/>
    </source>
</evidence>
<evidence type="ECO:0000256" key="2">
    <source>
        <dbReference type="SAM" id="Phobius"/>
    </source>
</evidence>
<dbReference type="Gene3D" id="1.20.1530.20">
    <property type="match status" value="1"/>
</dbReference>
<feature type="transmembrane region" description="Helical" evidence="2">
    <location>
        <begin position="94"/>
        <end position="115"/>
    </location>
</feature>
<dbReference type="KEGG" id="ota:OT_ostta09g00940"/>
<dbReference type="RefSeq" id="XP_003081087.2">
    <property type="nucleotide sequence ID" value="XM_003081039.2"/>
</dbReference>
<keyword evidence="4" id="KW-1185">Reference proteome</keyword>
<evidence type="ECO:0000313" key="4">
    <source>
        <dbReference type="Proteomes" id="UP000009170"/>
    </source>
</evidence>
<proteinExistence type="predicted"/>